<sequence>MEDAGLKRPPAQDIETKGANQRRIDKEVISLLDADVMFVWTYGYTSAIAQEAQTALKRLKTDPFWLSLNVVQQNRVYEVPASYWAGFGPLAANLVVDDLFKYFLVEK</sequence>
<evidence type="ECO:0000256" key="2">
    <source>
        <dbReference type="ARBA" id="ARBA00008814"/>
    </source>
</evidence>
<dbReference type="InterPro" id="IPR051313">
    <property type="entry name" value="Bact_iron-sidero_bind"/>
</dbReference>
<name>A0ABR9UUU1_9CHRO</name>
<proteinExistence type="inferred from homology"/>
<evidence type="ECO:0000256" key="3">
    <source>
        <dbReference type="ARBA" id="ARBA00022448"/>
    </source>
</evidence>
<evidence type="ECO:0000256" key="4">
    <source>
        <dbReference type="ARBA" id="ARBA00022729"/>
    </source>
</evidence>
<evidence type="ECO:0000313" key="6">
    <source>
        <dbReference type="EMBL" id="MBE9191818.1"/>
    </source>
</evidence>
<dbReference type="InterPro" id="IPR002491">
    <property type="entry name" value="ABC_transptr_periplasmic_BD"/>
</dbReference>
<reference evidence="6 7" key="1">
    <citation type="submission" date="2020-10" db="EMBL/GenBank/DDBJ databases">
        <authorList>
            <person name="Castelo-Branco R."/>
            <person name="Eusebio N."/>
            <person name="Adriana R."/>
            <person name="Vieira A."/>
            <person name="Brugerolle De Fraissinette N."/>
            <person name="Rezende De Castro R."/>
            <person name="Schneider M.P."/>
            <person name="Vasconcelos V."/>
            <person name="Leao P.N."/>
        </authorList>
    </citation>
    <scope>NUCLEOTIDE SEQUENCE [LARGE SCALE GENOMIC DNA]</scope>
    <source>
        <strain evidence="6 7">LEGE 06123</strain>
    </source>
</reference>
<organism evidence="6 7">
    <name type="scientific">Gloeocapsopsis crepidinum LEGE 06123</name>
    <dbReference type="NCBI Taxonomy" id="588587"/>
    <lineage>
        <taxon>Bacteria</taxon>
        <taxon>Bacillati</taxon>
        <taxon>Cyanobacteriota</taxon>
        <taxon>Cyanophyceae</taxon>
        <taxon>Oscillatoriophycideae</taxon>
        <taxon>Chroococcales</taxon>
        <taxon>Chroococcaceae</taxon>
        <taxon>Gloeocapsopsis</taxon>
    </lineage>
</organism>
<evidence type="ECO:0000313" key="7">
    <source>
        <dbReference type="Proteomes" id="UP000651156"/>
    </source>
</evidence>
<protein>
    <recommendedName>
        <fullName evidence="5">Fe/B12 periplasmic-binding domain-containing protein</fullName>
    </recommendedName>
</protein>
<dbReference type="EMBL" id="JADEWN010000040">
    <property type="protein sequence ID" value="MBE9191818.1"/>
    <property type="molecule type" value="Genomic_DNA"/>
</dbReference>
<gene>
    <name evidence="6" type="ORF">IQ230_15960</name>
</gene>
<comment type="caution">
    <text evidence="6">The sequence shown here is derived from an EMBL/GenBank/DDBJ whole genome shotgun (WGS) entry which is preliminary data.</text>
</comment>
<dbReference type="Gene3D" id="3.40.50.1980">
    <property type="entry name" value="Nitrogenase molybdenum iron protein domain"/>
    <property type="match status" value="1"/>
</dbReference>
<feature type="domain" description="Fe/B12 periplasmic-binding" evidence="5">
    <location>
        <begin position="1"/>
        <end position="107"/>
    </location>
</feature>
<keyword evidence="4" id="KW-0732">Signal</keyword>
<dbReference type="Proteomes" id="UP000651156">
    <property type="component" value="Unassembled WGS sequence"/>
</dbReference>
<dbReference type="PROSITE" id="PS50983">
    <property type="entry name" value="FE_B12_PBP"/>
    <property type="match status" value="1"/>
</dbReference>
<dbReference type="SUPFAM" id="SSF53807">
    <property type="entry name" value="Helical backbone' metal receptor"/>
    <property type="match status" value="1"/>
</dbReference>
<comment type="similarity">
    <text evidence="2">Belongs to the bacterial solute-binding protein 8 family.</text>
</comment>
<dbReference type="PANTHER" id="PTHR30532">
    <property type="entry name" value="IRON III DICITRATE-BINDING PERIPLASMIC PROTEIN"/>
    <property type="match status" value="1"/>
</dbReference>
<accession>A0ABR9UUU1</accession>
<evidence type="ECO:0000259" key="5">
    <source>
        <dbReference type="PROSITE" id="PS50983"/>
    </source>
</evidence>
<keyword evidence="3" id="KW-0813">Transport</keyword>
<dbReference type="PANTHER" id="PTHR30532:SF25">
    <property type="entry name" value="IRON(III) DICITRATE-BINDING PERIPLASMIC PROTEIN"/>
    <property type="match status" value="1"/>
</dbReference>
<comment type="subcellular location">
    <subcellularLocation>
        <location evidence="1">Cell envelope</location>
    </subcellularLocation>
</comment>
<keyword evidence="7" id="KW-1185">Reference proteome</keyword>
<evidence type="ECO:0000256" key="1">
    <source>
        <dbReference type="ARBA" id="ARBA00004196"/>
    </source>
</evidence>